<evidence type="ECO:0000256" key="3">
    <source>
        <dbReference type="ARBA" id="ARBA00022692"/>
    </source>
</evidence>
<feature type="transmembrane region" description="Helical" evidence="6">
    <location>
        <begin position="206"/>
        <end position="228"/>
    </location>
</feature>
<evidence type="ECO:0000256" key="4">
    <source>
        <dbReference type="ARBA" id="ARBA00022989"/>
    </source>
</evidence>
<feature type="transmembrane region" description="Helical" evidence="6">
    <location>
        <begin position="298"/>
        <end position="315"/>
    </location>
</feature>
<evidence type="ECO:0000256" key="5">
    <source>
        <dbReference type="ARBA" id="ARBA00023136"/>
    </source>
</evidence>
<dbReference type="PANTHER" id="PTHR43124:SF10">
    <property type="entry name" value="PURINE EFFLUX PUMP PBUE"/>
    <property type="match status" value="1"/>
</dbReference>
<comment type="subcellular location">
    <subcellularLocation>
        <location evidence="1">Cell membrane</location>
        <topology evidence="1">Multi-pass membrane protein</topology>
    </subcellularLocation>
</comment>
<evidence type="ECO:0000256" key="2">
    <source>
        <dbReference type="ARBA" id="ARBA00022475"/>
    </source>
</evidence>
<feature type="transmembrane region" description="Helical" evidence="6">
    <location>
        <begin position="12"/>
        <end position="35"/>
    </location>
</feature>
<proteinExistence type="predicted"/>
<feature type="transmembrane region" description="Helical" evidence="6">
    <location>
        <begin position="136"/>
        <end position="159"/>
    </location>
</feature>
<dbReference type="InterPro" id="IPR036259">
    <property type="entry name" value="MFS_trans_sf"/>
</dbReference>
<feature type="domain" description="Major facilitator superfamily (MFS) profile" evidence="7">
    <location>
        <begin position="12"/>
        <end position="385"/>
    </location>
</feature>
<dbReference type="InterPro" id="IPR011701">
    <property type="entry name" value="MFS"/>
</dbReference>
<evidence type="ECO:0000313" key="9">
    <source>
        <dbReference type="Proteomes" id="UP001500416"/>
    </source>
</evidence>
<dbReference type="EMBL" id="BAAABU010000024">
    <property type="protein sequence ID" value="GAA0255751.1"/>
    <property type="molecule type" value="Genomic_DNA"/>
</dbReference>
<comment type="caution">
    <text evidence="8">The sequence shown here is derived from an EMBL/GenBank/DDBJ whole genome shotgun (WGS) entry which is preliminary data.</text>
</comment>
<evidence type="ECO:0000256" key="6">
    <source>
        <dbReference type="SAM" id="Phobius"/>
    </source>
</evidence>
<dbReference type="CDD" id="cd17324">
    <property type="entry name" value="MFS_NepI_like"/>
    <property type="match status" value="1"/>
</dbReference>
<sequence length="396" mass="39529">MNVEKQGALVKQLIPLAVALFAVGTDGFVIAGLLPQIAADLGVGVSAAGQLVTAFALAFAVSAPVLGAMTSAMDRRTALLVALAIFVVGNALTAVGPNYTIVMIARVVTAFGAGLIGAAAFSAAAAIAPEERRGRALAFVMGGLTLAIAFGLPAGTLIGGADWRLTLWAVAALGVVAAVGIAIALPSISLPADSLSARLEPLRQPWVFGVLSVTVMALAGTHLLYTYISPALEGATAGSTTTLTVILLAWGVGNMIGNNVAGRLADRYPPHRVVSGGLAAAALMLGVSPLVVGSLVPAVVWAVLWGITVSLPVVPQQSRFVAYAPSASAVLLGLNSSAIYVGIAVGGALGGLLQEQLTPARLGLVAAAVSLLGVLLNAPTVKRRTAAAPEPAPVTG</sequence>
<feature type="transmembrane region" description="Helical" evidence="6">
    <location>
        <begin position="101"/>
        <end position="124"/>
    </location>
</feature>
<keyword evidence="4 6" id="KW-1133">Transmembrane helix</keyword>
<feature type="transmembrane region" description="Helical" evidence="6">
    <location>
        <begin position="78"/>
        <end position="95"/>
    </location>
</feature>
<dbReference type="SUPFAM" id="SSF103473">
    <property type="entry name" value="MFS general substrate transporter"/>
    <property type="match status" value="1"/>
</dbReference>
<feature type="transmembrane region" description="Helical" evidence="6">
    <location>
        <begin position="47"/>
        <end position="66"/>
    </location>
</feature>
<feature type="transmembrane region" description="Helical" evidence="6">
    <location>
        <begin position="234"/>
        <end position="252"/>
    </location>
</feature>
<keyword evidence="5 6" id="KW-0472">Membrane</keyword>
<feature type="transmembrane region" description="Helical" evidence="6">
    <location>
        <begin position="165"/>
        <end position="185"/>
    </location>
</feature>
<keyword evidence="2" id="KW-1003">Cell membrane</keyword>
<name>A0ABN0UN05_9PSEU</name>
<evidence type="ECO:0000256" key="1">
    <source>
        <dbReference type="ARBA" id="ARBA00004651"/>
    </source>
</evidence>
<keyword evidence="9" id="KW-1185">Reference proteome</keyword>
<feature type="transmembrane region" description="Helical" evidence="6">
    <location>
        <begin position="327"/>
        <end position="353"/>
    </location>
</feature>
<gene>
    <name evidence="8" type="ORF">GCM10010492_65730</name>
</gene>
<dbReference type="Gene3D" id="1.20.1250.20">
    <property type="entry name" value="MFS general substrate transporter like domains"/>
    <property type="match status" value="1"/>
</dbReference>
<evidence type="ECO:0000259" key="7">
    <source>
        <dbReference type="PROSITE" id="PS50850"/>
    </source>
</evidence>
<dbReference type="PROSITE" id="PS50850">
    <property type="entry name" value="MFS"/>
    <property type="match status" value="1"/>
</dbReference>
<dbReference type="Proteomes" id="UP001500416">
    <property type="component" value="Unassembled WGS sequence"/>
</dbReference>
<reference evidence="8 9" key="1">
    <citation type="journal article" date="2019" name="Int. J. Syst. Evol. Microbiol.">
        <title>The Global Catalogue of Microorganisms (GCM) 10K type strain sequencing project: providing services to taxonomists for standard genome sequencing and annotation.</title>
        <authorList>
            <consortium name="The Broad Institute Genomics Platform"/>
            <consortium name="The Broad Institute Genome Sequencing Center for Infectious Disease"/>
            <person name="Wu L."/>
            <person name="Ma J."/>
        </authorList>
    </citation>
    <scope>NUCLEOTIDE SEQUENCE [LARGE SCALE GENOMIC DNA]</scope>
    <source>
        <strain evidence="8 9">JCM 3380</strain>
    </source>
</reference>
<evidence type="ECO:0000313" key="8">
    <source>
        <dbReference type="EMBL" id="GAA0255751.1"/>
    </source>
</evidence>
<feature type="transmembrane region" description="Helical" evidence="6">
    <location>
        <begin position="273"/>
        <end position="292"/>
    </location>
</feature>
<accession>A0ABN0UN05</accession>
<dbReference type="InterPro" id="IPR020846">
    <property type="entry name" value="MFS_dom"/>
</dbReference>
<dbReference type="InterPro" id="IPR050189">
    <property type="entry name" value="MFS_Efflux_Transporters"/>
</dbReference>
<keyword evidence="3 6" id="KW-0812">Transmembrane</keyword>
<dbReference type="Pfam" id="PF07690">
    <property type="entry name" value="MFS_1"/>
    <property type="match status" value="1"/>
</dbReference>
<dbReference type="PANTHER" id="PTHR43124">
    <property type="entry name" value="PURINE EFFLUX PUMP PBUE"/>
    <property type="match status" value="1"/>
</dbReference>
<protein>
    <submittedName>
        <fullName evidence="8">MFS transporter</fullName>
    </submittedName>
</protein>
<feature type="transmembrane region" description="Helical" evidence="6">
    <location>
        <begin position="359"/>
        <end position="378"/>
    </location>
</feature>
<organism evidence="8 9">
    <name type="scientific">Saccharothrix mutabilis subsp. mutabilis</name>
    <dbReference type="NCBI Taxonomy" id="66855"/>
    <lineage>
        <taxon>Bacteria</taxon>
        <taxon>Bacillati</taxon>
        <taxon>Actinomycetota</taxon>
        <taxon>Actinomycetes</taxon>
        <taxon>Pseudonocardiales</taxon>
        <taxon>Pseudonocardiaceae</taxon>
        <taxon>Saccharothrix</taxon>
    </lineage>
</organism>